<keyword evidence="7" id="KW-1185">Reference proteome</keyword>
<dbReference type="Proteomes" id="UP000308199">
    <property type="component" value="Unassembled WGS sequence"/>
</dbReference>
<dbReference type="Pfam" id="PF03770">
    <property type="entry name" value="IPK"/>
    <property type="match status" value="1"/>
</dbReference>
<dbReference type="InterPro" id="IPR005522">
    <property type="entry name" value="IPK"/>
</dbReference>
<dbReference type="AlphaFoldDB" id="A0A4S4K5C7"/>
<gene>
    <name evidence="6" type="ORF">EW145_g8530</name>
</gene>
<evidence type="ECO:0000256" key="1">
    <source>
        <dbReference type="ARBA" id="ARBA00007374"/>
    </source>
</evidence>
<dbReference type="EC" id="2.7.-.-" evidence="4"/>
<dbReference type="PANTHER" id="PTHR12400">
    <property type="entry name" value="INOSITOL POLYPHOSPHATE KINASE"/>
    <property type="match status" value="1"/>
</dbReference>
<organism evidence="6 7">
    <name type="scientific">Phellinidium pouzarii</name>
    <dbReference type="NCBI Taxonomy" id="167371"/>
    <lineage>
        <taxon>Eukaryota</taxon>
        <taxon>Fungi</taxon>
        <taxon>Dikarya</taxon>
        <taxon>Basidiomycota</taxon>
        <taxon>Agaricomycotina</taxon>
        <taxon>Agaricomycetes</taxon>
        <taxon>Hymenochaetales</taxon>
        <taxon>Hymenochaetaceae</taxon>
        <taxon>Phellinidium</taxon>
    </lineage>
</organism>
<protein>
    <recommendedName>
        <fullName evidence="4">Kinase</fullName>
        <ecNumber evidence="4">2.7.-.-</ecNumber>
    </recommendedName>
</protein>
<dbReference type="PANTHER" id="PTHR12400:SF21">
    <property type="entry name" value="KINASE"/>
    <property type="match status" value="1"/>
</dbReference>
<feature type="non-terminal residue" evidence="6">
    <location>
        <position position="425"/>
    </location>
</feature>
<dbReference type="InterPro" id="IPR038286">
    <property type="entry name" value="IPK_sf"/>
</dbReference>
<accession>A0A4S4K5C7</accession>
<dbReference type="GO" id="GO:0032958">
    <property type="term" value="P:inositol phosphate biosynthetic process"/>
    <property type="evidence" value="ECO:0007669"/>
    <property type="project" value="InterPro"/>
</dbReference>
<comment type="similarity">
    <text evidence="1 4">Belongs to the inositol phosphokinase (IPK) family.</text>
</comment>
<dbReference type="SUPFAM" id="SSF56104">
    <property type="entry name" value="SAICAR synthase-like"/>
    <property type="match status" value="1"/>
</dbReference>
<dbReference type="OrthoDB" id="2573163at2759"/>
<feature type="compositionally biased region" description="Polar residues" evidence="5">
    <location>
        <begin position="27"/>
        <end position="38"/>
    </location>
</feature>
<evidence type="ECO:0000256" key="5">
    <source>
        <dbReference type="SAM" id="MobiDB-lite"/>
    </source>
</evidence>
<feature type="compositionally biased region" description="Basic and acidic residues" evidence="5">
    <location>
        <begin position="411"/>
        <end position="425"/>
    </location>
</feature>
<evidence type="ECO:0000313" key="7">
    <source>
        <dbReference type="Proteomes" id="UP000308199"/>
    </source>
</evidence>
<dbReference type="GO" id="GO:0046854">
    <property type="term" value="P:phosphatidylinositol phosphate biosynthetic process"/>
    <property type="evidence" value="ECO:0007669"/>
    <property type="project" value="TreeGrafter"/>
</dbReference>
<dbReference type="GO" id="GO:0008440">
    <property type="term" value="F:inositol-1,4,5-trisphosphate 3-kinase activity"/>
    <property type="evidence" value="ECO:0007669"/>
    <property type="project" value="TreeGrafter"/>
</dbReference>
<feature type="region of interest" description="Disordered" evidence="5">
    <location>
        <begin position="191"/>
        <end position="238"/>
    </location>
</feature>
<keyword evidence="2 4" id="KW-0808">Transferase</keyword>
<dbReference type="EMBL" id="SGPK01001473">
    <property type="protein sequence ID" value="THG92935.1"/>
    <property type="molecule type" value="Genomic_DNA"/>
</dbReference>
<feature type="region of interest" description="Disordered" evidence="5">
    <location>
        <begin position="395"/>
        <end position="425"/>
    </location>
</feature>
<feature type="region of interest" description="Disordered" evidence="5">
    <location>
        <begin position="1"/>
        <end position="39"/>
    </location>
</feature>
<dbReference type="GO" id="GO:0005634">
    <property type="term" value="C:nucleus"/>
    <property type="evidence" value="ECO:0007669"/>
    <property type="project" value="TreeGrafter"/>
</dbReference>
<dbReference type="Gene3D" id="3.30.470.160">
    <property type="entry name" value="Inositol polyphosphate kinase"/>
    <property type="match status" value="1"/>
</dbReference>
<comment type="caution">
    <text evidence="6">The sequence shown here is derived from an EMBL/GenBank/DDBJ whole genome shotgun (WGS) entry which is preliminary data.</text>
</comment>
<evidence type="ECO:0000256" key="4">
    <source>
        <dbReference type="RuleBase" id="RU363090"/>
    </source>
</evidence>
<evidence type="ECO:0000313" key="6">
    <source>
        <dbReference type="EMBL" id="THG92935.1"/>
    </source>
</evidence>
<sequence>AGPLALRVSASEGDTLTSGPRPVFRSVGTSQSTPTPNEGSGGFCIFGGTGSTVVNTKLKDHVFGAILRRFRRRTQNQLDRRMVRTEDEGDVADGELEGASVYGRTGVGRRRGRGRRAHHHHPSIVDRIKAEELPALRRVQSEDAFSRHARTAAEAEAEAEAETEIAEAETEIAEDGFQDPVCNFDYPHEEEDAFQQQTALGRRPALTSVPYPSDDPARRSRSRSLQSHFSNGIDRGHSLMMSSSDERFSRQEHFILMEDLTGRLKKPCVLDLKMGTRQYGVDATAAKKKSQRKKCDRTTSRTLGARMCGMQVWDRISGSYQTQDKYKGREIKTEDFRSVLASFINDGEGLMVYHIPGILQKLYALAEIINRLVGYRFYGCSLLFIYDGDPETQEACRSYMSDRPSSRKKRGESLDRRDRDSREAA</sequence>
<proteinExistence type="inferred from homology"/>
<dbReference type="GO" id="GO:0000824">
    <property type="term" value="F:inositol-1,4,5,6-tetrakisphosphate 3-kinase activity"/>
    <property type="evidence" value="ECO:0007669"/>
    <property type="project" value="TreeGrafter"/>
</dbReference>
<reference evidence="6 7" key="1">
    <citation type="submission" date="2019-02" db="EMBL/GenBank/DDBJ databases">
        <title>Genome sequencing of the rare red list fungi Phellinidium pouzarii.</title>
        <authorList>
            <person name="Buettner E."/>
            <person name="Kellner H."/>
        </authorList>
    </citation>
    <scope>NUCLEOTIDE SEQUENCE [LARGE SCALE GENOMIC DNA]</scope>
    <source>
        <strain evidence="6 7">DSM 108285</strain>
    </source>
</reference>
<feature type="non-terminal residue" evidence="6">
    <location>
        <position position="1"/>
    </location>
</feature>
<name>A0A4S4K5C7_9AGAM</name>
<keyword evidence="3 4" id="KW-0418">Kinase</keyword>
<evidence type="ECO:0000256" key="3">
    <source>
        <dbReference type="ARBA" id="ARBA00022777"/>
    </source>
</evidence>
<evidence type="ECO:0000256" key="2">
    <source>
        <dbReference type="ARBA" id="ARBA00022679"/>
    </source>
</evidence>
<dbReference type="GO" id="GO:0005737">
    <property type="term" value="C:cytoplasm"/>
    <property type="evidence" value="ECO:0007669"/>
    <property type="project" value="TreeGrafter"/>
</dbReference>